<feature type="coiled-coil region" evidence="6">
    <location>
        <begin position="196"/>
        <end position="230"/>
    </location>
</feature>
<feature type="region of interest" description="Disordered" evidence="7">
    <location>
        <begin position="102"/>
        <end position="129"/>
    </location>
</feature>
<keyword evidence="4 5" id="KW-0238">DNA-binding</keyword>
<keyword evidence="1" id="KW-0479">Metal-binding</keyword>
<keyword evidence="3" id="KW-0862">Zinc</keyword>
<evidence type="ECO:0000313" key="9">
    <source>
        <dbReference type="EMBL" id="KFB51225.1"/>
    </source>
</evidence>
<evidence type="ECO:0000256" key="7">
    <source>
        <dbReference type="SAM" id="MobiDB-lite"/>
    </source>
</evidence>
<keyword evidence="2 5" id="KW-0863">Zinc-finger</keyword>
<feature type="region of interest" description="Disordered" evidence="7">
    <location>
        <begin position="157"/>
        <end position="182"/>
    </location>
</feature>
<organism evidence="9">
    <name type="scientific">Anopheles sinensis</name>
    <name type="common">Mosquito</name>
    <dbReference type="NCBI Taxonomy" id="74873"/>
    <lineage>
        <taxon>Eukaryota</taxon>
        <taxon>Metazoa</taxon>
        <taxon>Ecdysozoa</taxon>
        <taxon>Arthropoda</taxon>
        <taxon>Hexapoda</taxon>
        <taxon>Insecta</taxon>
        <taxon>Pterygota</taxon>
        <taxon>Neoptera</taxon>
        <taxon>Endopterygota</taxon>
        <taxon>Diptera</taxon>
        <taxon>Nematocera</taxon>
        <taxon>Culicoidea</taxon>
        <taxon>Culicidae</taxon>
        <taxon>Anophelinae</taxon>
        <taxon>Anopheles</taxon>
    </lineage>
</organism>
<dbReference type="Pfam" id="PF05485">
    <property type="entry name" value="THAP"/>
    <property type="match status" value="1"/>
</dbReference>
<evidence type="ECO:0000313" key="10">
    <source>
        <dbReference type="EnsemblMetazoa" id="ASIC019491-PA"/>
    </source>
</evidence>
<dbReference type="SMART" id="SM00692">
    <property type="entry name" value="DM3"/>
    <property type="match status" value="1"/>
</dbReference>
<dbReference type="Proteomes" id="UP000030765">
    <property type="component" value="Unassembled WGS sequence"/>
</dbReference>
<evidence type="ECO:0000256" key="6">
    <source>
        <dbReference type="SAM" id="Coils"/>
    </source>
</evidence>
<dbReference type="PANTHER" id="PTHR46927:SF3">
    <property type="entry name" value="THAP-TYPE DOMAIN-CONTAINING PROTEIN"/>
    <property type="match status" value="1"/>
</dbReference>
<dbReference type="PANTHER" id="PTHR46927">
    <property type="entry name" value="AGAP005574-PA"/>
    <property type="match status" value="1"/>
</dbReference>
<feature type="domain" description="THAP-type" evidence="8">
    <location>
        <begin position="10"/>
        <end position="105"/>
    </location>
</feature>
<evidence type="ECO:0000256" key="3">
    <source>
        <dbReference type="ARBA" id="ARBA00022833"/>
    </source>
</evidence>
<evidence type="ECO:0000313" key="11">
    <source>
        <dbReference type="Proteomes" id="UP000030765"/>
    </source>
</evidence>
<dbReference type="VEuPathDB" id="VectorBase:ASIC019491"/>
<gene>
    <name evidence="9" type="ORF">ZHAS_00019491</name>
</gene>
<keyword evidence="11" id="KW-1185">Reference proteome</keyword>
<evidence type="ECO:0000256" key="2">
    <source>
        <dbReference type="ARBA" id="ARBA00022771"/>
    </source>
</evidence>
<dbReference type="OMA" id="CEDEQNI"/>
<feature type="compositionally biased region" description="Basic and acidic residues" evidence="7">
    <location>
        <begin position="116"/>
        <end position="129"/>
    </location>
</feature>
<sequence>MTSTFQRWRNVRACMVCQNRSSVTDKQPVDPLQRITYHRLTMNVERRDRWLEFCGITKDSCASLNHKFICSDHFEAECFERDLRSELLDGIKRMVLKKDAIPTIRSKEQQQLPRNHGSEPKDDEAERNRRKAEVEILLSGDTANETPIVNPFRKHVCKERPSAKRQASPLLSNYPDGSKLPRVLGPSSETDLLQRIMQLEQVTNEQSKLIEQLQRTIDQKTEKINFAKAEMVNIAIALQDMKDHENRHVSDRVAQLLSGRFSEGQLAAITTDATGTSQQSFWTDDDLMKALELRGISEEAFRYVVQRLNYPLPDAAQIERWIHSVYLETGSNRKAFRLLELHAASLSRQKLICTLNISCTDSPVRYHYDVARDQIIGPDAQLHCITVQGIFSDWIQLVHVDFDINYSQQLVAEMLSKLHRIGYHVVAITTACDRYAASMWTELGACYDQHLIRHPVTSDNVYVYVCPDSTLNAIHRILLTDGFMMQQTNVMITKDNVLITLARLMESVHMRTGRTLTIDQRHLDSENLDNPFDTCLSRQLISHETSSALKMLAHDSGDDDTLATLGTLFEIFTDWYELCTSAAHASWKDQQQQQPPSITCLPYGSNEDEQNIILDAMYDVMENFRCTTADNNFLREGVLMSINSMRRLLADLRRDYPGRISSIPMERLGSSPVRAAMVNLRCALRNATAGTGLLTGNEVLVHLCNSILNDGQHSHISNRMLQLNGLPMIPLTESVRSKDERNELDVRGITEQNVCSYLTKHIAVSLLHKYDYLGEQIIELDRSNDQYIVRQDSKKMIDALVPSALWTEQAKVLEFYLNDGVVQQRTPSLVENLVNRILDQHPRMGRDLVEMYVRKRIAIQLHLLNVELGVPSIE</sequence>
<dbReference type="VEuPathDB" id="VectorBase:ASIS010608"/>
<dbReference type="OrthoDB" id="7731832at2759"/>
<dbReference type="AlphaFoldDB" id="A0A084WLY1"/>
<reference evidence="9 11" key="1">
    <citation type="journal article" date="2014" name="BMC Genomics">
        <title>Genome sequence of Anopheles sinensis provides insight into genetics basis of mosquito competence for malaria parasites.</title>
        <authorList>
            <person name="Zhou D."/>
            <person name="Zhang D."/>
            <person name="Ding G."/>
            <person name="Shi L."/>
            <person name="Hou Q."/>
            <person name="Ye Y."/>
            <person name="Xu Y."/>
            <person name="Zhou H."/>
            <person name="Xiong C."/>
            <person name="Li S."/>
            <person name="Yu J."/>
            <person name="Hong S."/>
            <person name="Yu X."/>
            <person name="Zou P."/>
            <person name="Chen C."/>
            <person name="Chang X."/>
            <person name="Wang W."/>
            <person name="Lv Y."/>
            <person name="Sun Y."/>
            <person name="Ma L."/>
            <person name="Shen B."/>
            <person name="Zhu C."/>
        </authorList>
    </citation>
    <scope>NUCLEOTIDE SEQUENCE [LARGE SCALE GENOMIC DNA]</scope>
</reference>
<protein>
    <submittedName>
        <fullName evidence="10">THAP-type domain-containing protein</fullName>
    </submittedName>
</protein>
<evidence type="ECO:0000256" key="1">
    <source>
        <dbReference type="ARBA" id="ARBA00022723"/>
    </source>
</evidence>
<dbReference type="EMBL" id="ATLV01024321">
    <property type="status" value="NOT_ANNOTATED_CDS"/>
    <property type="molecule type" value="Genomic_DNA"/>
</dbReference>
<reference evidence="10" key="2">
    <citation type="submission" date="2020-05" db="UniProtKB">
        <authorList>
            <consortium name="EnsemblMetazoa"/>
        </authorList>
    </citation>
    <scope>IDENTIFICATION</scope>
</reference>
<dbReference type="STRING" id="74873.A0A084WLY1"/>
<dbReference type="GO" id="GO:0008270">
    <property type="term" value="F:zinc ion binding"/>
    <property type="evidence" value="ECO:0007669"/>
    <property type="project" value="UniProtKB-KW"/>
</dbReference>
<accession>A0A084WLY1</accession>
<name>A0A084WLY1_ANOSI</name>
<evidence type="ECO:0000256" key="4">
    <source>
        <dbReference type="ARBA" id="ARBA00023125"/>
    </source>
</evidence>
<dbReference type="GO" id="GO:0003677">
    <property type="term" value="F:DNA binding"/>
    <property type="evidence" value="ECO:0007669"/>
    <property type="project" value="UniProtKB-UniRule"/>
</dbReference>
<dbReference type="SMART" id="SM00980">
    <property type="entry name" value="THAP"/>
    <property type="match status" value="1"/>
</dbReference>
<proteinExistence type="predicted"/>
<dbReference type="InterPro" id="IPR052224">
    <property type="entry name" value="THAP_domain_protein"/>
</dbReference>
<evidence type="ECO:0000259" key="8">
    <source>
        <dbReference type="PROSITE" id="PS50950"/>
    </source>
</evidence>
<dbReference type="InterPro" id="IPR006612">
    <property type="entry name" value="THAP_Znf"/>
</dbReference>
<dbReference type="PROSITE" id="PS50950">
    <property type="entry name" value="ZF_THAP"/>
    <property type="match status" value="1"/>
</dbReference>
<dbReference type="SUPFAM" id="SSF57716">
    <property type="entry name" value="Glucocorticoid receptor-like (DNA-binding domain)"/>
    <property type="match status" value="1"/>
</dbReference>
<dbReference type="EMBL" id="KE525351">
    <property type="protein sequence ID" value="KFB51225.1"/>
    <property type="molecule type" value="Genomic_DNA"/>
</dbReference>
<evidence type="ECO:0000256" key="5">
    <source>
        <dbReference type="PROSITE-ProRule" id="PRU00309"/>
    </source>
</evidence>
<dbReference type="EnsemblMetazoa" id="ASIC019491-RA">
    <property type="protein sequence ID" value="ASIC019491-PA"/>
    <property type="gene ID" value="ASIC019491"/>
</dbReference>
<keyword evidence="6" id="KW-0175">Coiled coil</keyword>